<dbReference type="RefSeq" id="WP_006913883.1">
    <property type="nucleotide sequence ID" value="NZ_AFNV02000005.1"/>
</dbReference>
<dbReference type="SMART" id="SM00418">
    <property type="entry name" value="HTH_ARSR"/>
    <property type="match status" value="1"/>
</dbReference>
<dbReference type="Proteomes" id="UP000006242">
    <property type="component" value="Unassembled WGS sequence"/>
</dbReference>
<comment type="caution">
    <text evidence="5">The sequence shown here is derived from an EMBL/GenBank/DDBJ whole genome shotgun (WGS) entry which is preliminary data.</text>
</comment>
<keyword evidence="6" id="KW-1185">Reference proteome</keyword>
<dbReference type="InterPro" id="IPR001845">
    <property type="entry name" value="HTH_ArsR_DNA-bd_dom"/>
</dbReference>
<gene>
    <name evidence="5" type="ORF">SSPSH_000895</name>
</gene>
<evidence type="ECO:0000256" key="2">
    <source>
        <dbReference type="ARBA" id="ARBA00023125"/>
    </source>
</evidence>
<reference evidence="5 6" key="1">
    <citation type="journal article" date="2011" name="J. Bacteriol.">
        <title>Genome sequence of Salinisphaera shabanensis, a gammaproteobacterium from the harsh, variable environment of the brine-seawater interface of the Shaban Deep in the Red Sea.</title>
        <authorList>
            <person name="Antunes A."/>
            <person name="Alam I."/>
            <person name="Bajic V.B."/>
            <person name="Stingl U."/>
        </authorList>
    </citation>
    <scope>NUCLEOTIDE SEQUENCE [LARGE SCALE GENOMIC DNA]</scope>
    <source>
        <strain evidence="5 6">E1L3A</strain>
    </source>
</reference>
<sequence>MFKALADPDRLRLLARLADGETCVTELAALEDQKVTTVSARLKLLLTARLVSRRREAKHMYYRLTDDHVLQIVITALEHSAEDALSR</sequence>
<dbReference type="NCBIfam" id="NF033788">
    <property type="entry name" value="HTH_metalloreg"/>
    <property type="match status" value="1"/>
</dbReference>
<evidence type="ECO:0000259" key="4">
    <source>
        <dbReference type="PROSITE" id="PS50987"/>
    </source>
</evidence>
<dbReference type="PANTHER" id="PTHR43132">
    <property type="entry name" value="ARSENICAL RESISTANCE OPERON REPRESSOR ARSR-RELATED"/>
    <property type="match status" value="1"/>
</dbReference>
<dbReference type="STRING" id="1033802.SSPSH_000895"/>
<evidence type="ECO:0000256" key="3">
    <source>
        <dbReference type="ARBA" id="ARBA00023163"/>
    </source>
</evidence>
<dbReference type="AlphaFoldDB" id="U2E8L4"/>
<dbReference type="InterPro" id="IPR011991">
    <property type="entry name" value="ArsR-like_HTH"/>
</dbReference>
<accession>U2E8L4</accession>
<dbReference type="Gene3D" id="1.10.10.10">
    <property type="entry name" value="Winged helix-like DNA-binding domain superfamily/Winged helix DNA-binding domain"/>
    <property type="match status" value="1"/>
</dbReference>
<dbReference type="PANTHER" id="PTHR43132:SF6">
    <property type="entry name" value="HTH-TYPE TRANSCRIPTIONAL REPRESSOR CZRA"/>
    <property type="match status" value="1"/>
</dbReference>
<feature type="domain" description="HTH arsR-type" evidence="4">
    <location>
        <begin position="1"/>
        <end position="84"/>
    </location>
</feature>
<dbReference type="InterPro" id="IPR036390">
    <property type="entry name" value="WH_DNA-bd_sf"/>
</dbReference>
<dbReference type="PRINTS" id="PR00778">
    <property type="entry name" value="HTHARSR"/>
</dbReference>
<keyword evidence="2" id="KW-0238">DNA-binding</keyword>
<evidence type="ECO:0000313" key="5">
    <source>
        <dbReference type="EMBL" id="ERJ20031.1"/>
    </source>
</evidence>
<keyword evidence="1" id="KW-0805">Transcription regulation</keyword>
<dbReference type="Pfam" id="PF01022">
    <property type="entry name" value="HTH_5"/>
    <property type="match status" value="1"/>
</dbReference>
<dbReference type="SUPFAM" id="SSF46785">
    <property type="entry name" value="Winged helix' DNA-binding domain"/>
    <property type="match status" value="1"/>
</dbReference>
<protein>
    <submittedName>
        <fullName evidence="5">Transcriptional repressor SmtB protein</fullName>
    </submittedName>
</protein>
<evidence type="ECO:0000256" key="1">
    <source>
        <dbReference type="ARBA" id="ARBA00023015"/>
    </source>
</evidence>
<name>U2E8L4_9GAMM</name>
<dbReference type="OrthoDB" id="9796124at2"/>
<dbReference type="InterPro" id="IPR051011">
    <property type="entry name" value="Metal_resp_trans_reg"/>
</dbReference>
<dbReference type="InterPro" id="IPR036388">
    <property type="entry name" value="WH-like_DNA-bd_sf"/>
</dbReference>
<dbReference type="GO" id="GO:0003677">
    <property type="term" value="F:DNA binding"/>
    <property type="evidence" value="ECO:0007669"/>
    <property type="project" value="UniProtKB-KW"/>
</dbReference>
<keyword evidence="3" id="KW-0804">Transcription</keyword>
<organism evidence="5 6">
    <name type="scientific">Salinisphaera shabanensis E1L3A</name>
    <dbReference type="NCBI Taxonomy" id="1033802"/>
    <lineage>
        <taxon>Bacteria</taxon>
        <taxon>Pseudomonadati</taxon>
        <taxon>Pseudomonadota</taxon>
        <taxon>Gammaproteobacteria</taxon>
        <taxon>Salinisphaerales</taxon>
        <taxon>Salinisphaeraceae</taxon>
        <taxon>Salinisphaera</taxon>
    </lineage>
</organism>
<dbReference type="GO" id="GO:0003700">
    <property type="term" value="F:DNA-binding transcription factor activity"/>
    <property type="evidence" value="ECO:0007669"/>
    <property type="project" value="InterPro"/>
</dbReference>
<dbReference type="CDD" id="cd00090">
    <property type="entry name" value="HTH_ARSR"/>
    <property type="match status" value="1"/>
</dbReference>
<dbReference type="EMBL" id="AFNV02000005">
    <property type="protein sequence ID" value="ERJ20031.1"/>
    <property type="molecule type" value="Genomic_DNA"/>
</dbReference>
<dbReference type="PROSITE" id="PS50987">
    <property type="entry name" value="HTH_ARSR_2"/>
    <property type="match status" value="1"/>
</dbReference>
<dbReference type="eggNOG" id="COG0640">
    <property type="taxonomic scope" value="Bacteria"/>
</dbReference>
<proteinExistence type="predicted"/>
<reference evidence="5 6" key="2">
    <citation type="journal article" date="2013" name="PLoS ONE">
        <title>INDIGO - INtegrated Data Warehouse of MIcrobial GenOmes with Examples from the Red Sea Extremophiles.</title>
        <authorList>
            <person name="Alam I."/>
            <person name="Antunes A."/>
            <person name="Kamau A.A."/>
            <person name="Ba Alawi W."/>
            <person name="Kalkatawi M."/>
            <person name="Stingl U."/>
            <person name="Bajic V.B."/>
        </authorList>
    </citation>
    <scope>NUCLEOTIDE SEQUENCE [LARGE SCALE GENOMIC DNA]</scope>
    <source>
        <strain evidence="5 6">E1L3A</strain>
    </source>
</reference>
<evidence type="ECO:0000313" key="6">
    <source>
        <dbReference type="Proteomes" id="UP000006242"/>
    </source>
</evidence>